<dbReference type="SFLD" id="SFLDS00029">
    <property type="entry name" value="Radical_SAM"/>
    <property type="match status" value="1"/>
</dbReference>
<comment type="cofactor">
    <cofactor evidence="1">
        <name>[4Fe-4S] cluster</name>
        <dbReference type="ChEBI" id="CHEBI:49883"/>
    </cofactor>
</comment>
<dbReference type="InterPro" id="IPR058240">
    <property type="entry name" value="rSAM_sf"/>
</dbReference>
<evidence type="ECO:0000256" key="9">
    <source>
        <dbReference type="ARBA" id="ARBA00023004"/>
    </source>
</evidence>
<evidence type="ECO:0000313" key="14">
    <source>
        <dbReference type="Proteomes" id="UP001642484"/>
    </source>
</evidence>
<evidence type="ECO:0000259" key="12">
    <source>
        <dbReference type="PROSITE" id="PS51918"/>
    </source>
</evidence>
<feature type="transmembrane region" description="Helical" evidence="11">
    <location>
        <begin position="654"/>
        <end position="675"/>
    </location>
</feature>
<dbReference type="InterPro" id="IPR007197">
    <property type="entry name" value="rSAM"/>
</dbReference>
<evidence type="ECO:0000256" key="10">
    <source>
        <dbReference type="ARBA" id="ARBA00023014"/>
    </source>
</evidence>
<evidence type="ECO:0000313" key="13">
    <source>
        <dbReference type="EMBL" id="CAK9005429.1"/>
    </source>
</evidence>
<keyword evidence="7" id="KW-0949">S-adenosyl-L-methionine</keyword>
<feature type="transmembrane region" description="Helical" evidence="11">
    <location>
        <begin position="433"/>
        <end position="452"/>
    </location>
</feature>
<evidence type="ECO:0000256" key="1">
    <source>
        <dbReference type="ARBA" id="ARBA00001966"/>
    </source>
</evidence>
<gene>
    <name evidence="13" type="ORF">CCMP2556_LOCUS8067</name>
</gene>
<reference evidence="13 14" key="1">
    <citation type="submission" date="2024-02" db="EMBL/GenBank/DDBJ databases">
        <authorList>
            <person name="Chen Y."/>
            <person name="Shah S."/>
            <person name="Dougan E. K."/>
            <person name="Thang M."/>
            <person name="Chan C."/>
        </authorList>
    </citation>
    <scope>NUCLEOTIDE SEQUENCE [LARGE SCALE GENOMIC DNA]</scope>
</reference>
<evidence type="ECO:0000256" key="4">
    <source>
        <dbReference type="ARBA" id="ARBA00022490"/>
    </source>
</evidence>
<protein>
    <recommendedName>
        <fullName evidence="12">Radical SAM core domain-containing protein</fullName>
    </recommendedName>
</protein>
<dbReference type="PANTHER" id="PTHR30544:SF8">
    <property type="entry name" value="RADICAL SAM SUPERFAMILY PROTEIN"/>
    <property type="match status" value="1"/>
</dbReference>
<dbReference type="InterPro" id="IPR013785">
    <property type="entry name" value="Aldolase_TIM"/>
</dbReference>
<sequence length="828" mass="92498">MPKRIRRKRPESLSFWDFPALLQLLDSLDIKRSHGRPLLRALAAKVTEPTAGSGSGALSWEELGVTEQLLFDLGLPRKASEVLTRTRPFSNKLSTALTSADQSTCKMVIELWDGHKVESVVMRHEDRTTICVSSQVGCQMGCTFCATGTLPVVGDLDAGEIVEQLLMAQRLEAQQGLAPVRNAVFMGMGEPLNNYDAVVSAVKTMTDLGQLGSLALPQSRVTISTVGVAPRMRQLVQDLPGLSLALSLHAPTQELRERIVPSAKHLPLEELLLALDLHLEQKTARTMIEYVLLAGENDSDENAAQLGKLLATRARKLMVNLIPYNPTAAAFPGGFSAPTHERVERFQQILAHFGLMTRVRREMGQDIAGACGQQRGRRAREGREEIRRLALKELGWKQWLGEPCGVYAELIIYYLDFINDVYQMYTFIANQDYLFALVIAIYVGASTLRYLYVPHHEALESVRRGRPTRAWRRILSAEAQIEAPGTGLVAPYAFCLTANMTPLTLCSALYGLYSSSKHIGFGRMHWELWGWVMEFRAVRKSSSWTPMLIWYFLASMSELCTFAIVSRTFHPLFTLLCYVLAAGINAMSVAMRHSCKHAMDCFLQSLRYPSCVFFGCHTNTWSVAIESALQNQTFVVAPYLGPGLPAALFVMLRLYLWVVFCFALSLPHGICSWHLTIARPMGWPVLHDEFILPLESMARVVQSCVLEEDCNGEENGLNPACIWKGLLLALAALTLPVRFIGTLLYVISWFDYEEELDLAQQLIQKSDEAESWAEEQAKLHKDKDCLELLFLVRTPDVEDSEQDLCGLLSMQSDVTEISSDSRSDGPKP</sequence>
<evidence type="ECO:0000256" key="2">
    <source>
        <dbReference type="ARBA" id="ARBA00004496"/>
    </source>
</evidence>
<feature type="transmembrane region" description="Helical" evidence="11">
    <location>
        <begin position="726"/>
        <end position="747"/>
    </location>
</feature>
<comment type="subcellular location">
    <subcellularLocation>
        <location evidence="2">Cytoplasm</location>
    </subcellularLocation>
</comment>
<evidence type="ECO:0000256" key="3">
    <source>
        <dbReference type="ARBA" id="ARBA00022485"/>
    </source>
</evidence>
<keyword evidence="4" id="KW-0963">Cytoplasm</keyword>
<dbReference type="Proteomes" id="UP001642484">
    <property type="component" value="Unassembled WGS sequence"/>
</dbReference>
<dbReference type="SFLD" id="SFLDF00275">
    <property type="entry name" value="adenosine_C2_methyltransferase"/>
    <property type="match status" value="1"/>
</dbReference>
<dbReference type="PROSITE" id="PS51918">
    <property type="entry name" value="RADICAL_SAM"/>
    <property type="match status" value="1"/>
</dbReference>
<feature type="transmembrane region" description="Helical" evidence="11">
    <location>
        <begin position="572"/>
        <end position="590"/>
    </location>
</feature>
<feature type="transmembrane region" description="Helical" evidence="11">
    <location>
        <begin position="548"/>
        <end position="566"/>
    </location>
</feature>
<dbReference type="SUPFAM" id="SSF102114">
    <property type="entry name" value="Radical SAM enzymes"/>
    <property type="match status" value="1"/>
</dbReference>
<dbReference type="EMBL" id="CAXAMN010003636">
    <property type="protein sequence ID" value="CAK9005429.1"/>
    <property type="molecule type" value="Genomic_DNA"/>
</dbReference>
<keyword evidence="8" id="KW-0479">Metal-binding</keyword>
<keyword evidence="6" id="KW-0808">Transferase</keyword>
<evidence type="ECO:0000256" key="5">
    <source>
        <dbReference type="ARBA" id="ARBA00022603"/>
    </source>
</evidence>
<keyword evidence="11" id="KW-1133">Transmembrane helix</keyword>
<dbReference type="SFLD" id="SFLDG01062">
    <property type="entry name" value="methyltransferase_(Class_A)"/>
    <property type="match status" value="1"/>
</dbReference>
<keyword evidence="3" id="KW-0004">4Fe-4S</keyword>
<dbReference type="Pfam" id="PF04055">
    <property type="entry name" value="Radical_SAM"/>
    <property type="match status" value="1"/>
</dbReference>
<evidence type="ECO:0000256" key="11">
    <source>
        <dbReference type="SAM" id="Phobius"/>
    </source>
</evidence>
<keyword evidence="5" id="KW-0489">Methyltransferase</keyword>
<dbReference type="Gene3D" id="3.20.20.70">
    <property type="entry name" value="Aldolase class I"/>
    <property type="match status" value="1"/>
</dbReference>
<keyword evidence="10" id="KW-0411">Iron-sulfur</keyword>
<evidence type="ECO:0000256" key="8">
    <source>
        <dbReference type="ARBA" id="ARBA00022723"/>
    </source>
</evidence>
<feature type="domain" description="Radical SAM core" evidence="12">
    <location>
        <begin position="124"/>
        <end position="366"/>
    </location>
</feature>
<evidence type="ECO:0000256" key="7">
    <source>
        <dbReference type="ARBA" id="ARBA00022691"/>
    </source>
</evidence>
<dbReference type="InterPro" id="IPR040072">
    <property type="entry name" value="Methyltransferase_A"/>
</dbReference>
<comment type="caution">
    <text evidence="13">The sequence shown here is derived from an EMBL/GenBank/DDBJ whole genome shotgun (WGS) entry which is preliminary data.</text>
</comment>
<keyword evidence="11" id="KW-0812">Transmembrane</keyword>
<dbReference type="InterPro" id="IPR004383">
    <property type="entry name" value="rRNA_lsu_MTrfase_RlmN/Cfr"/>
</dbReference>
<name>A0ABP0ITP3_9DINO</name>
<proteinExistence type="predicted"/>
<keyword evidence="11" id="KW-0472">Membrane</keyword>
<dbReference type="PANTHER" id="PTHR30544">
    <property type="entry name" value="23S RRNA METHYLTRANSFERASE"/>
    <property type="match status" value="1"/>
</dbReference>
<dbReference type="CDD" id="cd01335">
    <property type="entry name" value="Radical_SAM"/>
    <property type="match status" value="1"/>
</dbReference>
<keyword evidence="9" id="KW-0408">Iron</keyword>
<keyword evidence="14" id="KW-1185">Reference proteome</keyword>
<organism evidence="13 14">
    <name type="scientific">Durusdinium trenchii</name>
    <dbReference type="NCBI Taxonomy" id="1381693"/>
    <lineage>
        <taxon>Eukaryota</taxon>
        <taxon>Sar</taxon>
        <taxon>Alveolata</taxon>
        <taxon>Dinophyceae</taxon>
        <taxon>Suessiales</taxon>
        <taxon>Symbiodiniaceae</taxon>
        <taxon>Durusdinium</taxon>
    </lineage>
</organism>
<feature type="transmembrane region" description="Helical" evidence="11">
    <location>
        <begin position="489"/>
        <end position="513"/>
    </location>
</feature>
<evidence type="ECO:0000256" key="6">
    <source>
        <dbReference type="ARBA" id="ARBA00022679"/>
    </source>
</evidence>
<accession>A0ABP0ITP3</accession>